<evidence type="ECO:0000256" key="2">
    <source>
        <dbReference type="ARBA" id="ARBA00004496"/>
    </source>
</evidence>
<dbReference type="InterPro" id="IPR008978">
    <property type="entry name" value="HSP20-like_chaperone"/>
</dbReference>
<proteinExistence type="predicted"/>
<organism evidence="7 8">
    <name type="scientific">Molorchus minor</name>
    <dbReference type="NCBI Taxonomy" id="1323400"/>
    <lineage>
        <taxon>Eukaryota</taxon>
        <taxon>Metazoa</taxon>
        <taxon>Ecdysozoa</taxon>
        <taxon>Arthropoda</taxon>
        <taxon>Hexapoda</taxon>
        <taxon>Insecta</taxon>
        <taxon>Pterygota</taxon>
        <taxon>Neoptera</taxon>
        <taxon>Endopterygota</taxon>
        <taxon>Coleoptera</taxon>
        <taxon>Polyphaga</taxon>
        <taxon>Cucujiformia</taxon>
        <taxon>Chrysomeloidea</taxon>
        <taxon>Cerambycidae</taxon>
        <taxon>Lamiinae</taxon>
        <taxon>Monochamini</taxon>
        <taxon>Molorchus</taxon>
    </lineage>
</organism>
<dbReference type="PROSITE" id="PS51203">
    <property type="entry name" value="CS"/>
    <property type="match status" value="1"/>
</dbReference>
<name>A0ABQ9JJM3_9CUCU</name>
<keyword evidence="5" id="KW-0539">Nucleus</keyword>
<evidence type="ECO:0000256" key="3">
    <source>
        <dbReference type="ARBA" id="ARBA00018915"/>
    </source>
</evidence>
<evidence type="ECO:0000256" key="4">
    <source>
        <dbReference type="ARBA" id="ARBA00022490"/>
    </source>
</evidence>
<dbReference type="Proteomes" id="UP001162164">
    <property type="component" value="Unassembled WGS sequence"/>
</dbReference>
<reference evidence="7" key="1">
    <citation type="journal article" date="2023" name="Insect Mol. Biol.">
        <title>Genome sequencing provides insights into the evolution of gene families encoding plant cell wall-degrading enzymes in longhorned beetles.</title>
        <authorList>
            <person name="Shin N.R."/>
            <person name="Okamura Y."/>
            <person name="Kirsch R."/>
            <person name="Pauchet Y."/>
        </authorList>
    </citation>
    <scope>NUCLEOTIDE SEQUENCE</scope>
    <source>
        <strain evidence="7">MMC_N1</strain>
    </source>
</reference>
<dbReference type="EMBL" id="JAPWTJ010000471">
    <property type="protein sequence ID" value="KAJ8978119.1"/>
    <property type="molecule type" value="Genomic_DNA"/>
</dbReference>
<sequence>MSPVLVELNPNRLLLDSNFDGYKLSLQEIPNRKLEHTKPIDRILLTSSQYTLLHAKIYGLHNHLIGDPFDDNGSVYFIDTDWNICKTYLDPFTDEFVQPITIWQIPKNNTRKIGDYNVTLRFVNKDLAVVADGTGFMYILNTDSRNDDNIFTSVFSDMVIGQNEGFLIVDTVCRLVESQKELHILLMNIKQDDLDERFFTILHWISFSMTSDRSWQQEAIRQLKVSGNIQYAALERDCAAIYVVSDSGCKFTLNSDYPLVTESKTTENKKTETKPYQWKQSGNNIILKFTLENLNKDIIDVESHPTKIKIKYNGMDLLCGDLYQRINSETTTWTIEKDYLEVIINKSESGLMWSEVVKGDQAGEYTADPNLVQGVHERLSHLCDDSEDSYGTTFNSQQVEECDFENDKSIIFERLHGRTNGVTHKIHLGSHQVLLTANLNRDLSPALGIRHDVDLCLWQPQGIGDDFSITHEGTLLAFGYVQASKQNRKFSCCPPDLSYSVICESSRHLFIYRQNKPVMSGELRNRSTGRRVHTTAQQQVINLPEEEIIGIYATNSILFLLCENSILALKV</sequence>
<protein>
    <recommendedName>
        <fullName evidence="3">NudC domain-containing protein 1</fullName>
    </recommendedName>
</protein>
<evidence type="ECO:0000256" key="1">
    <source>
        <dbReference type="ARBA" id="ARBA00004123"/>
    </source>
</evidence>
<comment type="subcellular location">
    <subcellularLocation>
        <location evidence="2">Cytoplasm</location>
    </subcellularLocation>
    <subcellularLocation>
        <location evidence="1">Nucleus</location>
    </subcellularLocation>
</comment>
<evidence type="ECO:0000259" key="6">
    <source>
        <dbReference type="PROSITE" id="PS51203"/>
    </source>
</evidence>
<dbReference type="SUPFAM" id="SSF49764">
    <property type="entry name" value="HSP20-like chaperones"/>
    <property type="match status" value="1"/>
</dbReference>
<gene>
    <name evidence="7" type="ORF">NQ317_014174</name>
</gene>
<evidence type="ECO:0000313" key="8">
    <source>
        <dbReference type="Proteomes" id="UP001162164"/>
    </source>
</evidence>
<keyword evidence="4" id="KW-0963">Cytoplasm</keyword>
<accession>A0ABQ9JJM3</accession>
<dbReference type="PANTHER" id="PTHR21664:SF1">
    <property type="entry name" value="NUDC DOMAIN-CONTAINING PROTEIN 1"/>
    <property type="match status" value="1"/>
</dbReference>
<feature type="domain" description="CS" evidence="6">
    <location>
        <begin position="271"/>
        <end position="357"/>
    </location>
</feature>
<dbReference type="CDD" id="cd06467">
    <property type="entry name" value="p23_NUDC_like"/>
    <property type="match status" value="1"/>
</dbReference>
<evidence type="ECO:0000313" key="7">
    <source>
        <dbReference type="EMBL" id="KAJ8978119.1"/>
    </source>
</evidence>
<dbReference type="InterPro" id="IPR007052">
    <property type="entry name" value="CS_dom"/>
</dbReference>
<comment type="caution">
    <text evidence="7">The sequence shown here is derived from an EMBL/GenBank/DDBJ whole genome shotgun (WGS) entry which is preliminary data.</text>
</comment>
<dbReference type="Pfam" id="PF04969">
    <property type="entry name" value="CS"/>
    <property type="match status" value="1"/>
</dbReference>
<dbReference type="InterPro" id="IPR037895">
    <property type="entry name" value="NUDCD1"/>
</dbReference>
<evidence type="ECO:0000256" key="5">
    <source>
        <dbReference type="ARBA" id="ARBA00023242"/>
    </source>
</evidence>
<dbReference type="PANTHER" id="PTHR21664">
    <property type="entry name" value="CHRONIC MYELOGENOUS LEUKEMIA TUMOR ANTIGEN 66"/>
    <property type="match status" value="1"/>
</dbReference>
<dbReference type="Gene3D" id="2.60.40.790">
    <property type="match status" value="1"/>
</dbReference>
<keyword evidence="8" id="KW-1185">Reference proteome</keyword>